<dbReference type="RefSeq" id="WP_064970707.1">
    <property type="nucleotide sequence ID" value="NZ_CP011859.1"/>
</dbReference>
<dbReference type="Pfam" id="PF00589">
    <property type="entry name" value="Phage_integrase"/>
    <property type="match status" value="1"/>
</dbReference>
<dbReference type="InterPro" id="IPR002104">
    <property type="entry name" value="Integrase_catalytic"/>
</dbReference>
<dbReference type="InterPro" id="IPR011010">
    <property type="entry name" value="DNA_brk_join_enz"/>
</dbReference>
<dbReference type="GO" id="GO:0015074">
    <property type="term" value="P:DNA integration"/>
    <property type="evidence" value="ECO:0007669"/>
    <property type="project" value="UniProtKB-KW"/>
</dbReference>
<dbReference type="GO" id="GO:0003677">
    <property type="term" value="F:DNA binding"/>
    <property type="evidence" value="ECO:0007669"/>
    <property type="project" value="UniProtKB-UniRule"/>
</dbReference>
<dbReference type="Pfam" id="PF13495">
    <property type="entry name" value="Phage_int_SAM_4"/>
    <property type="match status" value="1"/>
</dbReference>
<dbReference type="EMBL" id="CP011859">
    <property type="protein sequence ID" value="AQY22813.1"/>
    <property type="molecule type" value="Genomic_DNA"/>
</dbReference>
<evidence type="ECO:0000259" key="7">
    <source>
        <dbReference type="PROSITE" id="PS51900"/>
    </source>
</evidence>
<evidence type="ECO:0000256" key="2">
    <source>
        <dbReference type="ARBA" id="ARBA00022908"/>
    </source>
</evidence>
<evidence type="ECO:0000259" key="6">
    <source>
        <dbReference type="PROSITE" id="PS51898"/>
    </source>
</evidence>
<keyword evidence="2" id="KW-0229">DNA integration</keyword>
<keyword evidence="3 5" id="KW-0238">DNA-binding</keyword>
<feature type="domain" description="Core-binding (CB)" evidence="7">
    <location>
        <begin position="80"/>
        <end position="163"/>
    </location>
</feature>
<dbReference type="PANTHER" id="PTHR30349:SF64">
    <property type="entry name" value="PROPHAGE INTEGRASE INTD-RELATED"/>
    <property type="match status" value="1"/>
</dbReference>
<dbReference type="SUPFAM" id="SSF56349">
    <property type="entry name" value="DNA breaking-rejoining enzymes"/>
    <property type="match status" value="1"/>
</dbReference>
<dbReference type="InterPro" id="IPR004107">
    <property type="entry name" value="Integrase_SAM-like_N"/>
</dbReference>
<feature type="domain" description="Tyr recombinase" evidence="6">
    <location>
        <begin position="180"/>
        <end position="352"/>
    </location>
</feature>
<evidence type="ECO:0000256" key="4">
    <source>
        <dbReference type="ARBA" id="ARBA00023172"/>
    </source>
</evidence>
<protein>
    <submittedName>
        <fullName evidence="8">Tyrosine recombinase XerD</fullName>
    </submittedName>
</protein>
<dbReference type="InterPro" id="IPR013762">
    <property type="entry name" value="Integrase-like_cat_sf"/>
</dbReference>
<dbReference type="PROSITE" id="PS51900">
    <property type="entry name" value="CB"/>
    <property type="match status" value="1"/>
</dbReference>
<dbReference type="GO" id="GO:0006310">
    <property type="term" value="P:DNA recombination"/>
    <property type="evidence" value="ECO:0007669"/>
    <property type="project" value="UniProtKB-KW"/>
</dbReference>
<organism evidence="8 9">
    <name type="scientific">Riemerella anatipestifer</name>
    <name type="common">Moraxella anatipestifer</name>
    <dbReference type="NCBI Taxonomy" id="34085"/>
    <lineage>
        <taxon>Bacteria</taxon>
        <taxon>Pseudomonadati</taxon>
        <taxon>Bacteroidota</taxon>
        <taxon>Flavobacteriia</taxon>
        <taxon>Flavobacteriales</taxon>
        <taxon>Weeksellaceae</taxon>
        <taxon>Riemerella</taxon>
    </lineage>
</organism>
<sequence length="358" mass="42418">MQWNSSLYQTKVGEHREKNVIWISFPYQKELIDLLKEHTTARWSASQKSWYVPNNRHYRTLFSITEEPLVGKMVFSKIKAVNRPAFERFQEHLKLKGYSRNTLRTYAVEFAQLLYVLKDFSVDELSEERLRAYFLYCFEDLKLSEAEINSRINAIKFYFEQVLHRKKMFFDIPRPKKKKQLPKSLNKKQILKIFEVTTNLKHRCMLQLCYGMGLRVSEIVNLKLEDICSETMRVRIENAKGKKDRMVPLPESILPELRAYYREYKPKKYLFEGQYGGVYSVRSVQSVFKTAMRKAGINKTVGIHGLRHSYATHLLEMGTDIRYIQEFLGHNNIKTTQIYTQVTSEHQRTIKSPLDSLK</sequence>
<evidence type="ECO:0000313" key="8">
    <source>
        <dbReference type="EMBL" id="AQY22813.1"/>
    </source>
</evidence>
<dbReference type="InterPro" id="IPR010998">
    <property type="entry name" value="Integrase_recombinase_N"/>
</dbReference>
<reference evidence="8 9" key="1">
    <citation type="submission" date="2015-06" db="EMBL/GenBank/DDBJ databases">
        <title>R. anatipestifer strain HXb2 is the most virulent strain so far, and the genome sequence would help us uncover the pathogenesis.</title>
        <authorList>
            <person name="Hu Q."/>
            <person name="Qi J."/>
            <person name="Bo H."/>
            <person name="Liu G."/>
            <person name="Tao M."/>
            <person name="Ding Y."/>
            <person name="Xue Y."/>
        </authorList>
    </citation>
    <scope>NUCLEOTIDE SEQUENCE [LARGE SCALE GENOMIC DNA]</scope>
    <source>
        <strain evidence="8 9">HXb2</strain>
    </source>
</reference>
<dbReference type="Proteomes" id="UP000189883">
    <property type="component" value="Chromosome"/>
</dbReference>
<evidence type="ECO:0000256" key="5">
    <source>
        <dbReference type="PROSITE-ProRule" id="PRU01248"/>
    </source>
</evidence>
<dbReference type="Gene3D" id="1.10.150.130">
    <property type="match status" value="1"/>
</dbReference>
<evidence type="ECO:0000313" key="9">
    <source>
        <dbReference type="Proteomes" id="UP000189883"/>
    </source>
</evidence>
<keyword evidence="4" id="KW-0233">DNA recombination</keyword>
<dbReference type="PROSITE" id="PS51898">
    <property type="entry name" value="TYR_RECOMBINASE"/>
    <property type="match status" value="1"/>
</dbReference>
<name>A0A1S7DUL8_RIEAN</name>
<dbReference type="Gene3D" id="1.10.443.10">
    <property type="entry name" value="Intergrase catalytic core"/>
    <property type="match status" value="1"/>
</dbReference>
<dbReference type="PANTHER" id="PTHR30349">
    <property type="entry name" value="PHAGE INTEGRASE-RELATED"/>
    <property type="match status" value="1"/>
</dbReference>
<proteinExistence type="inferred from homology"/>
<dbReference type="InterPro" id="IPR050090">
    <property type="entry name" value="Tyrosine_recombinase_XerCD"/>
</dbReference>
<evidence type="ECO:0000256" key="1">
    <source>
        <dbReference type="ARBA" id="ARBA00008857"/>
    </source>
</evidence>
<comment type="similarity">
    <text evidence="1">Belongs to the 'phage' integrase family.</text>
</comment>
<gene>
    <name evidence="8" type="primary">xerD</name>
    <name evidence="8" type="ORF">AB406_1872</name>
</gene>
<dbReference type="InterPro" id="IPR044068">
    <property type="entry name" value="CB"/>
</dbReference>
<accession>A0A1S7DUL8</accession>
<dbReference type="AlphaFoldDB" id="A0A1S7DUL8"/>
<evidence type="ECO:0000256" key="3">
    <source>
        <dbReference type="ARBA" id="ARBA00023125"/>
    </source>
</evidence>